<sequence>MSCIGSGGEALPNATAVVVRRFLMQHHVCRCNPYMDCHVVSPPRCTLCKSVKSPSLVLTITEFVLV</sequence>
<protein>
    <submittedName>
        <fullName evidence="1">Uncharacterized protein</fullName>
    </submittedName>
</protein>
<keyword evidence="2" id="KW-1185">Reference proteome</keyword>
<proteinExistence type="predicted"/>
<evidence type="ECO:0000313" key="2">
    <source>
        <dbReference type="Proteomes" id="UP000024635"/>
    </source>
</evidence>
<accession>A0A016U933</accession>
<organism evidence="1 2">
    <name type="scientific">Ancylostoma ceylanicum</name>
    <dbReference type="NCBI Taxonomy" id="53326"/>
    <lineage>
        <taxon>Eukaryota</taxon>
        <taxon>Metazoa</taxon>
        <taxon>Ecdysozoa</taxon>
        <taxon>Nematoda</taxon>
        <taxon>Chromadorea</taxon>
        <taxon>Rhabditida</taxon>
        <taxon>Rhabditina</taxon>
        <taxon>Rhabditomorpha</taxon>
        <taxon>Strongyloidea</taxon>
        <taxon>Ancylostomatidae</taxon>
        <taxon>Ancylostomatinae</taxon>
        <taxon>Ancylostoma</taxon>
    </lineage>
</organism>
<gene>
    <name evidence="1" type="primary">Acey_s0052.g2220</name>
    <name evidence="1" type="ORF">Y032_0052g2220</name>
</gene>
<comment type="caution">
    <text evidence="1">The sequence shown here is derived from an EMBL/GenBank/DDBJ whole genome shotgun (WGS) entry which is preliminary data.</text>
</comment>
<dbReference type="AlphaFoldDB" id="A0A016U933"/>
<dbReference type="EMBL" id="JARK01001388">
    <property type="protein sequence ID" value="EYC11103.1"/>
    <property type="molecule type" value="Genomic_DNA"/>
</dbReference>
<reference evidence="2" key="1">
    <citation type="journal article" date="2015" name="Nat. Genet.">
        <title>The genome and transcriptome of the zoonotic hookworm Ancylostoma ceylanicum identify infection-specific gene families.</title>
        <authorList>
            <person name="Schwarz E.M."/>
            <person name="Hu Y."/>
            <person name="Antoshechkin I."/>
            <person name="Miller M.M."/>
            <person name="Sternberg P.W."/>
            <person name="Aroian R.V."/>
        </authorList>
    </citation>
    <scope>NUCLEOTIDE SEQUENCE</scope>
    <source>
        <strain evidence="2">HY135</strain>
    </source>
</reference>
<dbReference type="Proteomes" id="UP000024635">
    <property type="component" value="Unassembled WGS sequence"/>
</dbReference>
<name>A0A016U933_9BILA</name>
<evidence type="ECO:0000313" key="1">
    <source>
        <dbReference type="EMBL" id="EYC11103.1"/>
    </source>
</evidence>